<evidence type="ECO:0000313" key="3">
    <source>
        <dbReference type="Proteomes" id="UP000623687"/>
    </source>
</evidence>
<reference evidence="2" key="1">
    <citation type="submission" date="2019-07" db="EMBL/GenBank/DDBJ databases">
        <authorList>
            <person name="Palmer J.M."/>
        </authorList>
    </citation>
    <scope>NUCLEOTIDE SEQUENCE</scope>
    <source>
        <strain evidence="2">PC9</strain>
    </source>
</reference>
<organism evidence="2 3">
    <name type="scientific">Pleurotus ostreatus</name>
    <name type="common">Oyster mushroom</name>
    <name type="synonym">White-rot fungus</name>
    <dbReference type="NCBI Taxonomy" id="5322"/>
    <lineage>
        <taxon>Eukaryota</taxon>
        <taxon>Fungi</taxon>
        <taxon>Dikarya</taxon>
        <taxon>Basidiomycota</taxon>
        <taxon>Agaricomycotina</taxon>
        <taxon>Agaricomycetes</taxon>
        <taxon>Agaricomycetidae</taxon>
        <taxon>Agaricales</taxon>
        <taxon>Pleurotineae</taxon>
        <taxon>Pleurotaceae</taxon>
        <taxon>Pleurotus</taxon>
    </lineage>
</organism>
<dbReference type="SUPFAM" id="SSF52047">
    <property type="entry name" value="RNI-like"/>
    <property type="match status" value="1"/>
</dbReference>
<dbReference type="AlphaFoldDB" id="A0A8H7DRG2"/>
<evidence type="ECO:0008006" key="4">
    <source>
        <dbReference type="Google" id="ProtNLM"/>
    </source>
</evidence>
<dbReference type="GeneID" id="59380657"/>
<protein>
    <recommendedName>
        <fullName evidence="4">F-box domain-containing protein</fullName>
    </recommendedName>
</protein>
<dbReference type="InterPro" id="IPR032675">
    <property type="entry name" value="LRR_dom_sf"/>
</dbReference>
<evidence type="ECO:0000313" key="2">
    <source>
        <dbReference type="EMBL" id="KAF7422683.1"/>
    </source>
</evidence>
<name>A0A8H7DRG2_PLEOS</name>
<gene>
    <name evidence="2" type="ORF">PC9H_010839</name>
</gene>
<dbReference type="Gene3D" id="3.80.10.10">
    <property type="entry name" value="Ribonuclease Inhibitor"/>
    <property type="match status" value="1"/>
</dbReference>
<sequence>MLISSADHARGSTIGLDQGDHRPAATEYTPLSHFPEDVLSHMFIVGQIHVTTHPSEDHVKTKLLPFELLVSHVNHHWRCVAIATPSLWRNVAVVPEKTIEETQTYLERSKTYPTEIRVDGWPCERPMQPAIVALLEQNIKYWRWVVINVSLDYPYHLLLDHLEIYPAALAHLVHISLSIEGANPSLQYPTPEPDFTQILKLGAPRLEFVRLRGIAPQFYRPPMTTVVTLHIELTKAIPLNHSTLKDILTASPSLTNFSLYGDRIHFPDWPPPGSEPIHLPRLKSLRLWGAHGWIYSNVLCQISAPALYSLYLKEVQESDLEAFWVSPASHNFPSLRELTFCDFDFSGPSYRKTYTAFPHITKFTVLNTSFEIPIIVRLLGHHSSSARIWPQLQELSVIYNMSDDQQLYDMVVLRAEARTPLVKLRIGTSRPLSTLVGMVPVQRYVEVETFDEPEQWPEGMGYTDEDDVFFQ</sequence>
<keyword evidence="3" id="KW-1185">Reference proteome</keyword>
<dbReference type="RefSeq" id="XP_036627715.1">
    <property type="nucleotide sequence ID" value="XM_036780332.1"/>
</dbReference>
<dbReference type="VEuPathDB" id="FungiDB:PC9H_010839"/>
<dbReference type="OrthoDB" id="3244423at2759"/>
<dbReference type="EMBL" id="JACETU010000008">
    <property type="protein sequence ID" value="KAF7422683.1"/>
    <property type="molecule type" value="Genomic_DNA"/>
</dbReference>
<proteinExistence type="predicted"/>
<dbReference type="Proteomes" id="UP000623687">
    <property type="component" value="Unassembled WGS sequence"/>
</dbReference>
<evidence type="ECO:0000256" key="1">
    <source>
        <dbReference type="SAM" id="MobiDB-lite"/>
    </source>
</evidence>
<accession>A0A8H7DRG2</accession>
<comment type="caution">
    <text evidence="2">The sequence shown here is derived from an EMBL/GenBank/DDBJ whole genome shotgun (WGS) entry which is preliminary data.</text>
</comment>
<feature type="region of interest" description="Disordered" evidence="1">
    <location>
        <begin position="1"/>
        <end position="23"/>
    </location>
</feature>